<dbReference type="CDD" id="cd00067">
    <property type="entry name" value="GAL4"/>
    <property type="match status" value="1"/>
</dbReference>
<dbReference type="AlphaFoldDB" id="A0A9P3G7L2"/>
<comment type="caution">
    <text evidence="6">The sequence shown here is derived from an EMBL/GenBank/DDBJ whole genome shotgun (WGS) entry which is preliminary data.</text>
</comment>
<dbReference type="GO" id="GO:0003677">
    <property type="term" value="F:DNA binding"/>
    <property type="evidence" value="ECO:0007669"/>
    <property type="project" value="InterPro"/>
</dbReference>
<dbReference type="PROSITE" id="PS00463">
    <property type="entry name" value="ZN2_CY6_FUNGAL_1"/>
    <property type="match status" value="1"/>
</dbReference>
<dbReference type="GO" id="GO:0000981">
    <property type="term" value="F:DNA-binding transcription factor activity, RNA polymerase II-specific"/>
    <property type="evidence" value="ECO:0007669"/>
    <property type="project" value="InterPro"/>
</dbReference>
<evidence type="ECO:0000313" key="6">
    <source>
        <dbReference type="EMBL" id="GJE89781.1"/>
    </source>
</evidence>
<dbReference type="InterPro" id="IPR007219">
    <property type="entry name" value="XnlR_reg_dom"/>
</dbReference>
<dbReference type="SUPFAM" id="SSF57701">
    <property type="entry name" value="Zn2/Cys6 DNA-binding domain"/>
    <property type="match status" value="1"/>
</dbReference>
<keyword evidence="3" id="KW-0175">Coiled coil</keyword>
<dbReference type="InterPro" id="IPR001138">
    <property type="entry name" value="Zn2Cys6_DnaBD"/>
</dbReference>
<proteinExistence type="predicted"/>
<dbReference type="InterPro" id="IPR036864">
    <property type="entry name" value="Zn2-C6_fun-type_DNA-bd_sf"/>
</dbReference>
<feature type="region of interest" description="Disordered" evidence="4">
    <location>
        <begin position="108"/>
        <end position="131"/>
    </location>
</feature>
<name>A0A9P3G7L2_9APHY</name>
<dbReference type="EMBL" id="BPQB01000014">
    <property type="protein sequence ID" value="GJE89781.1"/>
    <property type="molecule type" value="Genomic_DNA"/>
</dbReference>
<organism evidence="6 7">
    <name type="scientific">Phanerochaete sordida</name>
    <dbReference type="NCBI Taxonomy" id="48140"/>
    <lineage>
        <taxon>Eukaryota</taxon>
        <taxon>Fungi</taxon>
        <taxon>Dikarya</taxon>
        <taxon>Basidiomycota</taxon>
        <taxon>Agaricomycotina</taxon>
        <taxon>Agaricomycetes</taxon>
        <taxon>Polyporales</taxon>
        <taxon>Phanerochaetaceae</taxon>
        <taxon>Phanerochaete</taxon>
    </lineage>
</organism>
<gene>
    <name evidence="6" type="ORF">PsYK624_058880</name>
</gene>
<dbReference type="InterPro" id="IPR050987">
    <property type="entry name" value="AtrR-like"/>
</dbReference>
<keyword evidence="7" id="KW-1185">Reference proteome</keyword>
<feature type="compositionally biased region" description="Low complexity" evidence="4">
    <location>
        <begin position="111"/>
        <end position="123"/>
    </location>
</feature>
<dbReference type="PANTHER" id="PTHR46910">
    <property type="entry name" value="TRANSCRIPTION FACTOR PDR1"/>
    <property type="match status" value="1"/>
</dbReference>
<feature type="coiled-coil region" evidence="3">
    <location>
        <begin position="68"/>
        <end position="95"/>
    </location>
</feature>
<dbReference type="Proteomes" id="UP000703269">
    <property type="component" value="Unassembled WGS sequence"/>
</dbReference>
<dbReference type="Gene3D" id="4.10.240.10">
    <property type="entry name" value="Zn(2)-C6 fungal-type DNA-binding domain"/>
    <property type="match status" value="1"/>
</dbReference>
<feature type="domain" description="Zn(2)-C6 fungal-type" evidence="5">
    <location>
        <begin position="18"/>
        <end position="51"/>
    </location>
</feature>
<evidence type="ECO:0000259" key="5">
    <source>
        <dbReference type="PROSITE" id="PS50048"/>
    </source>
</evidence>
<accession>A0A9P3G7L2</accession>
<dbReference type="SMART" id="SM00906">
    <property type="entry name" value="Fungal_trans"/>
    <property type="match status" value="1"/>
</dbReference>
<evidence type="ECO:0000256" key="3">
    <source>
        <dbReference type="SAM" id="Coils"/>
    </source>
</evidence>
<dbReference type="Pfam" id="PF04082">
    <property type="entry name" value="Fungal_trans"/>
    <property type="match status" value="1"/>
</dbReference>
<evidence type="ECO:0000256" key="1">
    <source>
        <dbReference type="ARBA" id="ARBA00022723"/>
    </source>
</evidence>
<evidence type="ECO:0000313" key="7">
    <source>
        <dbReference type="Proteomes" id="UP000703269"/>
    </source>
</evidence>
<dbReference type="OrthoDB" id="4456959at2759"/>
<dbReference type="PROSITE" id="PS50048">
    <property type="entry name" value="ZN2_CY6_FUNGAL_2"/>
    <property type="match status" value="1"/>
</dbReference>
<dbReference type="GO" id="GO:0008270">
    <property type="term" value="F:zinc ion binding"/>
    <property type="evidence" value="ECO:0007669"/>
    <property type="project" value="InterPro"/>
</dbReference>
<dbReference type="PANTHER" id="PTHR46910:SF38">
    <property type="entry name" value="ZN(2)-C6 FUNGAL-TYPE DOMAIN-CONTAINING PROTEIN"/>
    <property type="match status" value="1"/>
</dbReference>
<evidence type="ECO:0000256" key="2">
    <source>
        <dbReference type="ARBA" id="ARBA00023242"/>
    </source>
</evidence>
<protein>
    <submittedName>
        <fullName evidence="6">Zn(II)2Cys6 transcription factor</fullName>
    </submittedName>
</protein>
<dbReference type="Pfam" id="PF00172">
    <property type="entry name" value="Zn_clus"/>
    <property type="match status" value="1"/>
</dbReference>
<dbReference type="CDD" id="cd12148">
    <property type="entry name" value="fungal_TF_MHR"/>
    <property type="match status" value="1"/>
</dbReference>
<dbReference type="SMART" id="SM00066">
    <property type="entry name" value="GAL4"/>
    <property type="match status" value="1"/>
</dbReference>
<sequence>MAGKDANEDLKKKRRPRACDHCRRRKVRCDGSEEEGRACSLCVETKRQCTYVLGREGKRKTHLEPQYVQALEIEITRLRQIVQQLQEKVRFYEKQNAHAALGTMTSSIVRASPKNESPASSSSGGTYDDAQVTDDDENLVEGFKCMCLGEKHLRFLGRSSSFPLMKAAIDMKKELGHSDYDWPTVSGYAAKSLAFRRPEFWMCITDIVPPAPPYTDFPEPALMEDLLTHYFNNIHHNFPLLHRPTFLQGVTSGLHLVDEGFGATLLLVCALASRFSNNPAVLPPGNPSWQWAGWQWFEQVHAARRLIPLAATTLYDLQVATLAAGYTGTSAIPHSKYAIVGHGVRLAQDLGAHRRMSYGTTPTVEGELRKRAFWMLVLMDQGMSSVLGRPCGSSKEDFDVDYPLECDDDYWVTEDPQDAFKQPPGKPSTVAYFNCVIRLEQIHANALRTLYSLQGAKTLHDPERAQQIVADLDSELNEWIDSIPEHLKYDPQREPSVFASQSAGLHASWYSLRVFIHRPFITAQKPLAVPFPSRAICTNAARSCIQVLDRQFVRAGSGLVHQEHQLSLFSASVVLLLHVYNSRRDGQVVDAQKEFEHVYKTLRILKASESRWYSAGRFWDVLSDLLSAMDPTYRPSAHCAPPAAPEQTPPLQEYTSGTTMAPPADLPLEPFSNISTFGGVDIWQAPELQAQVAQPLEESMFAADPDLERIFEEFFPAATSREDPFAPIPQGFPTAHHAFGTGTAVASAAFAGPEQIAGYATSHGVVTNGFGTGTPAMWASGSGG</sequence>
<reference evidence="6 7" key="1">
    <citation type="submission" date="2021-08" db="EMBL/GenBank/DDBJ databases">
        <title>Draft Genome Sequence of Phanerochaete sordida strain YK-624.</title>
        <authorList>
            <person name="Mori T."/>
            <person name="Dohra H."/>
            <person name="Suzuki T."/>
            <person name="Kawagishi H."/>
            <person name="Hirai H."/>
        </authorList>
    </citation>
    <scope>NUCLEOTIDE SEQUENCE [LARGE SCALE GENOMIC DNA]</scope>
    <source>
        <strain evidence="6 7">YK-624</strain>
    </source>
</reference>
<dbReference type="GO" id="GO:0006351">
    <property type="term" value="P:DNA-templated transcription"/>
    <property type="evidence" value="ECO:0007669"/>
    <property type="project" value="InterPro"/>
</dbReference>
<keyword evidence="1" id="KW-0479">Metal-binding</keyword>
<keyword evidence="2" id="KW-0539">Nucleus</keyword>
<evidence type="ECO:0000256" key="4">
    <source>
        <dbReference type="SAM" id="MobiDB-lite"/>
    </source>
</evidence>